<dbReference type="RefSeq" id="WP_243067606.1">
    <property type="nucleotide sequence ID" value="NZ_JAIVFK010000027.1"/>
</dbReference>
<comment type="similarity">
    <text evidence="1">Belongs to the LysR transcriptional regulatory family.</text>
</comment>
<dbReference type="Proteomes" id="UP001139104">
    <property type="component" value="Unassembled WGS sequence"/>
</dbReference>
<evidence type="ECO:0000256" key="3">
    <source>
        <dbReference type="ARBA" id="ARBA00023125"/>
    </source>
</evidence>
<evidence type="ECO:0000313" key="9">
    <source>
        <dbReference type="Proteomes" id="UP001139104"/>
    </source>
</evidence>
<name>A0ABS9Z7N3_9HYPH</name>
<gene>
    <name evidence="8" type="ORF">K2U94_12975</name>
</gene>
<feature type="domain" description="HTH lysR-type" evidence="7">
    <location>
        <begin position="7"/>
        <end position="65"/>
    </location>
</feature>
<dbReference type="InterPro" id="IPR036388">
    <property type="entry name" value="WH-like_DNA-bd_sf"/>
</dbReference>
<evidence type="ECO:0000256" key="1">
    <source>
        <dbReference type="ARBA" id="ARBA00009437"/>
    </source>
</evidence>
<comment type="caution">
    <text evidence="8">The sequence shown here is derived from an EMBL/GenBank/DDBJ whole genome shotgun (WGS) entry which is preliminary data.</text>
</comment>
<dbReference type="Gene3D" id="1.10.10.10">
    <property type="entry name" value="Winged helix-like DNA-binding domain superfamily/Winged helix DNA-binding domain"/>
    <property type="match status" value="1"/>
</dbReference>
<evidence type="ECO:0000313" key="8">
    <source>
        <dbReference type="EMBL" id="MCI4683669.1"/>
    </source>
</evidence>
<keyword evidence="3" id="KW-0238">DNA-binding</keyword>
<dbReference type="PANTHER" id="PTHR30126:SF5">
    <property type="entry name" value="HTH-TYPE TRANSCRIPTIONAL ACTIVATOR CMPR"/>
    <property type="match status" value="1"/>
</dbReference>
<dbReference type="InterPro" id="IPR005119">
    <property type="entry name" value="LysR_subst-bd"/>
</dbReference>
<evidence type="ECO:0000259" key="7">
    <source>
        <dbReference type="PROSITE" id="PS50931"/>
    </source>
</evidence>
<dbReference type="InterPro" id="IPR036390">
    <property type="entry name" value="WH_DNA-bd_sf"/>
</dbReference>
<protein>
    <recommendedName>
        <fullName evidence="5">HTH-type transcriptional regulator CbbR</fullName>
    </recommendedName>
    <alternativeName>
        <fullName evidence="6">RuBisCO operon transcriptional regulator</fullName>
    </alternativeName>
</protein>
<evidence type="ECO:0000256" key="4">
    <source>
        <dbReference type="ARBA" id="ARBA00023163"/>
    </source>
</evidence>
<dbReference type="SUPFAM" id="SSF46785">
    <property type="entry name" value="Winged helix' DNA-binding domain"/>
    <property type="match status" value="1"/>
</dbReference>
<dbReference type="Pfam" id="PF00126">
    <property type="entry name" value="HTH_1"/>
    <property type="match status" value="1"/>
</dbReference>
<dbReference type="Pfam" id="PF03466">
    <property type="entry name" value="LysR_substrate"/>
    <property type="match status" value="1"/>
</dbReference>
<evidence type="ECO:0000256" key="2">
    <source>
        <dbReference type="ARBA" id="ARBA00023015"/>
    </source>
</evidence>
<organism evidence="8 9">
    <name type="scientific">Candidatus Rhodoblastus alkanivorans</name>
    <dbReference type="NCBI Taxonomy" id="2954117"/>
    <lineage>
        <taxon>Bacteria</taxon>
        <taxon>Pseudomonadati</taxon>
        <taxon>Pseudomonadota</taxon>
        <taxon>Alphaproteobacteria</taxon>
        <taxon>Hyphomicrobiales</taxon>
        <taxon>Rhodoblastaceae</taxon>
        <taxon>Rhodoblastus</taxon>
    </lineage>
</organism>
<dbReference type="SUPFAM" id="SSF53850">
    <property type="entry name" value="Periplasmic binding protein-like II"/>
    <property type="match status" value="1"/>
</dbReference>
<dbReference type="PROSITE" id="PS50931">
    <property type="entry name" value="HTH_LYSR"/>
    <property type="match status" value="1"/>
</dbReference>
<dbReference type="PANTHER" id="PTHR30126">
    <property type="entry name" value="HTH-TYPE TRANSCRIPTIONAL REGULATOR"/>
    <property type="match status" value="1"/>
</dbReference>
<accession>A0ABS9Z7N3</accession>
<keyword evidence="2" id="KW-0805">Transcription regulation</keyword>
<proteinExistence type="inferred from homology"/>
<keyword evidence="9" id="KW-1185">Reference proteome</keyword>
<evidence type="ECO:0000256" key="6">
    <source>
        <dbReference type="ARBA" id="ARBA00043141"/>
    </source>
</evidence>
<evidence type="ECO:0000256" key="5">
    <source>
        <dbReference type="ARBA" id="ARBA00039279"/>
    </source>
</evidence>
<dbReference type="EMBL" id="JAIVFP010000001">
    <property type="protein sequence ID" value="MCI4683669.1"/>
    <property type="molecule type" value="Genomic_DNA"/>
</dbReference>
<dbReference type="PRINTS" id="PR00039">
    <property type="entry name" value="HTHLYSR"/>
</dbReference>
<sequence>MTDLKALTRKQLRVLAATVERGSVSGAATVLHVTPPAVSVQLKSLEELVGAPLFLRSGDAPFTPTEIGQELLSMAHDVERMAARIGERIAALKAGASGSIVFGVVSTAKYLAPSIVAAFQRECPGVRVTLAVGNRGEITRGLERNEYDLTIMGRPPAHIEAESATLGDHPYILIAPPDHRLAGDSDILAEDLLRERFLAREEGSGTRALMERFLERIGGGRVFEIVEMGTNETIKQSVMAGLGIAMISAHTCLTEIADGHLVTLQIAGLPLVRQWFLLHRSDRELSKAAQKFRDFVIERRAKLLPKLPAFCF</sequence>
<dbReference type="InterPro" id="IPR000847">
    <property type="entry name" value="LysR_HTH_N"/>
</dbReference>
<dbReference type="Gene3D" id="3.40.190.290">
    <property type="match status" value="1"/>
</dbReference>
<reference evidence="8" key="1">
    <citation type="journal article" date="2022" name="ISME J.">
        <title>Identification of active gaseous-alkane degraders at natural gas seeps.</title>
        <authorList>
            <person name="Farhan Ul Haque M."/>
            <person name="Hernandez M."/>
            <person name="Crombie A.T."/>
            <person name="Murrell J.C."/>
        </authorList>
    </citation>
    <scope>NUCLEOTIDE SEQUENCE</scope>
    <source>
        <strain evidence="8">PC2</strain>
    </source>
</reference>
<keyword evidence="4" id="KW-0804">Transcription</keyword>